<reference evidence="2" key="1">
    <citation type="submission" date="2020-02" db="EMBL/GenBank/DDBJ databases">
        <authorList>
            <person name="Meier V. D."/>
        </authorList>
    </citation>
    <scope>NUCLEOTIDE SEQUENCE</scope>
    <source>
        <strain evidence="2">AVDCRST_MAG73</strain>
    </source>
</reference>
<gene>
    <name evidence="2" type="ORF">AVDCRST_MAG73-4108</name>
</gene>
<proteinExistence type="predicted"/>
<accession>A0A6J4V4V3</accession>
<evidence type="ECO:0000256" key="1">
    <source>
        <dbReference type="SAM" id="MobiDB-lite"/>
    </source>
</evidence>
<organism evidence="2">
    <name type="scientific">uncultured Thermomicrobiales bacterium</name>
    <dbReference type="NCBI Taxonomy" id="1645740"/>
    <lineage>
        <taxon>Bacteria</taxon>
        <taxon>Pseudomonadati</taxon>
        <taxon>Thermomicrobiota</taxon>
        <taxon>Thermomicrobia</taxon>
        <taxon>Thermomicrobiales</taxon>
        <taxon>environmental samples</taxon>
    </lineage>
</organism>
<dbReference type="AlphaFoldDB" id="A0A6J4V4V3"/>
<dbReference type="EMBL" id="CADCWE010000264">
    <property type="protein sequence ID" value="CAA9565409.1"/>
    <property type="molecule type" value="Genomic_DNA"/>
</dbReference>
<sequence>MDILDEEAHGERIAFGAFAQHGEERVVVGPGRRRRSGCRQELGDFALVEAAEDDRRRRGRRQFQPLQPVPRGGVGDLAGGEDDADVAREIWRKQIRPQLPPLGFVETVDHHDQRRSVVGKLQQIAEQLAKLRRRLRQTAGQMVERGQLLAEVAEGGVLVGEVFGPIDEAVANRPRPCLERPDPVAHEGGLAVARRTGNEENSGVRVVEERVEPRQFGLAAGEEHMAIAHAIVPALQGRGDRRHRPVRGSDVVVGGDVLDGFDVDVPAGGGAGEIGGREGLVGGDRRPRRRRP</sequence>
<protein>
    <submittedName>
        <fullName evidence="2">Uncharacterized protein</fullName>
    </submittedName>
</protein>
<feature type="region of interest" description="Disordered" evidence="1">
    <location>
        <begin position="56"/>
        <end position="80"/>
    </location>
</feature>
<evidence type="ECO:0000313" key="2">
    <source>
        <dbReference type="EMBL" id="CAA9565409.1"/>
    </source>
</evidence>
<name>A0A6J4V4V3_9BACT</name>
<feature type="region of interest" description="Disordered" evidence="1">
    <location>
        <begin position="267"/>
        <end position="292"/>
    </location>
</feature>
<feature type="compositionally biased region" description="Gly residues" evidence="1">
    <location>
        <begin position="267"/>
        <end position="282"/>
    </location>
</feature>